<evidence type="ECO:0000256" key="1">
    <source>
        <dbReference type="SAM" id="MobiDB-lite"/>
    </source>
</evidence>
<organism evidence="3 4">
    <name type="scientific">Meira miltonrushii</name>
    <dbReference type="NCBI Taxonomy" id="1280837"/>
    <lineage>
        <taxon>Eukaryota</taxon>
        <taxon>Fungi</taxon>
        <taxon>Dikarya</taxon>
        <taxon>Basidiomycota</taxon>
        <taxon>Ustilaginomycotina</taxon>
        <taxon>Exobasidiomycetes</taxon>
        <taxon>Exobasidiales</taxon>
        <taxon>Brachybasidiaceae</taxon>
        <taxon>Meira</taxon>
    </lineage>
</organism>
<sequence>MSRIVLIIVITLLTILSDVLSSDKLVKRADDLVPTHGGQNGHTPANIPYTTNGGSPQDRNRPTRTTNRPPELPRDHPIRPQPLPPVQYEEDKPSMWQRLTGKKRKAALSHDHEASTSGTKDESGNESSPPPSPKRAREKSEIDKWIDDIHDQRRRRRYSQSWRQNQAEDDLVAKGLVTAVAAAGYGAVKTYQAGKRMISDVKDTCVGACRRIRQRIRSGGMVLNERPRQSIQRYRPANTPRNVVYDNQLRAQERLAEIKRNQNQGVHGTRGNLQQPSTAQHHRHDVRDADSDVKKTEKGRKHITGTKSLDKKSPTESMSLNLTGQNDNRGTTTGTQRSRSAPPDYRRYRNKSLTRSKSLPRMS</sequence>
<dbReference type="GeneID" id="37024550"/>
<name>A0A316VA28_9BASI</name>
<proteinExistence type="predicted"/>
<evidence type="ECO:0000313" key="3">
    <source>
        <dbReference type="EMBL" id="PWN34427.1"/>
    </source>
</evidence>
<keyword evidence="2" id="KW-0732">Signal</keyword>
<dbReference type="InParanoid" id="A0A316VA28"/>
<feature type="signal peptide" evidence="2">
    <location>
        <begin position="1"/>
        <end position="21"/>
    </location>
</feature>
<dbReference type="EMBL" id="KZ819604">
    <property type="protein sequence ID" value="PWN34427.1"/>
    <property type="molecule type" value="Genomic_DNA"/>
</dbReference>
<evidence type="ECO:0008006" key="5">
    <source>
        <dbReference type="Google" id="ProtNLM"/>
    </source>
</evidence>
<feature type="chain" id="PRO_5016399178" description="DUF3824 domain-containing protein" evidence="2">
    <location>
        <begin position="22"/>
        <end position="363"/>
    </location>
</feature>
<keyword evidence="4" id="KW-1185">Reference proteome</keyword>
<feature type="compositionally biased region" description="Polar residues" evidence="1">
    <location>
        <begin position="261"/>
        <end position="279"/>
    </location>
</feature>
<feature type="region of interest" description="Disordered" evidence="1">
    <location>
        <begin position="33"/>
        <end position="148"/>
    </location>
</feature>
<dbReference type="RefSeq" id="XP_025354729.1">
    <property type="nucleotide sequence ID" value="XM_025502769.1"/>
</dbReference>
<feature type="compositionally biased region" description="Basic and acidic residues" evidence="1">
    <location>
        <begin position="285"/>
        <end position="296"/>
    </location>
</feature>
<reference evidence="3 4" key="1">
    <citation type="journal article" date="2018" name="Mol. Biol. Evol.">
        <title>Broad Genomic Sampling Reveals a Smut Pathogenic Ancestry of the Fungal Clade Ustilaginomycotina.</title>
        <authorList>
            <person name="Kijpornyongpan T."/>
            <person name="Mondo S.J."/>
            <person name="Barry K."/>
            <person name="Sandor L."/>
            <person name="Lee J."/>
            <person name="Lipzen A."/>
            <person name="Pangilinan J."/>
            <person name="LaButti K."/>
            <person name="Hainaut M."/>
            <person name="Henrissat B."/>
            <person name="Grigoriev I.V."/>
            <person name="Spatafora J.W."/>
            <person name="Aime M.C."/>
        </authorList>
    </citation>
    <scope>NUCLEOTIDE SEQUENCE [LARGE SCALE GENOMIC DNA]</scope>
    <source>
        <strain evidence="3 4">MCA 3882</strain>
    </source>
</reference>
<dbReference type="OrthoDB" id="10677642at2759"/>
<evidence type="ECO:0000256" key="2">
    <source>
        <dbReference type="SAM" id="SignalP"/>
    </source>
</evidence>
<gene>
    <name evidence="3" type="ORF">FA14DRAFT_72340</name>
</gene>
<feature type="compositionally biased region" description="Polar residues" evidence="1">
    <location>
        <begin position="48"/>
        <end position="57"/>
    </location>
</feature>
<feature type="compositionally biased region" description="Basic and acidic residues" evidence="1">
    <location>
        <begin position="108"/>
        <end position="123"/>
    </location>
</feature>
<dbReference type="AlphaFoldDB" id="A0A316VA28"/>
<dbReference type="Proteomes" id="UP000245771">
    <property type="component" value="Unassembled WGS sequence"/>
</dbReference>
<feature type="compositionally biased region" description="Basic and acidic residues" evidence="1">
    <location>
        <begin position="138"/>
        <end position="148"/>
    </location>
</feature>
<accession>A0A316VA28</accession>
<protein>
    <recommendedName>
        <fullName evidence="5">DUF3824 domain-containing protein</fullName>
    </recommendedName>
</protein>
<feature type="compositionally biased region" description="Polar residues" evidence="1">
    <location>
        <begin position="315"/>
        <end position="329"/>
    </location>
</feature>
<feature type="region of interest" description="Disordered" evidence="1">
    <location>
        <begin position="260"/>
        <end position="363"/>
    </location>
</feature>
<evidence type="ECO:0000313" key="4">
    <source>
        <dbReference type="Proteomes" id="UP000245771"/>
    </source>
</evidence>